<dbReference type="EMBL" id="BK014897">
    <property type="protein sequence ID" value="DAD81204.1"/>
    <property type="molecule type" value="Genomic_DNA"/>
</dbReference>
<accession>A0A8S5MG79</accession>
<protein>
    <submittedName>
        <fullName evidence="1">Uncharacterized protein</fullName>
    </submittedName>
</protein>
<name>A0A8S5MG79_9VIRU</name>
<proteinExistence type="predicted"/>
<reference evidence="1" key="1">
    <citation type="journal article" date="2021" name="Proc. Natl. Acad. Sci. U.S.A.">
        <title>A Catalog of Tens of Thousands of Viruses from Human Metagenomes Reveals Hidden Associations with Chronic Diseases.</title>
        <authorList>
            <person name="Tisza M.J."/>
            <person name="Buck C.B."/>
        </authorList>
    </citation>
    <scope>NUCLEOTIDE SEQUENCE</scope>
    <source>
        <strain evidence="1">CtrsQ3</strain>
    </source>
</reference>
<organism evidence="1">
    <name type="scientific">Phage sp. ctrsQ3</name>
    <dbReference type="NCBI Taxonomy" id="2826752"/>
    <lineage>
        <taxon>Viruses</taxon>
    </lineage>
</organism>
<evidence type="ECO:0000313" key="1">
    <source>
        <dbReference type="EMBL" id="DAD81204.1"/>
    </source>
</evidence>
<sequence length="45" mass="4845">MRFSTAKQNPGAKDCGGSQIKDFLRIVPGAANVPGWEGEHCQTKN</sequence>